<dbReference type="AlphaFoldDB" id="A0AAV5GBH8"/>
<organism evidence="18 19">
    <name type="scientific">Corynebacterium ammoniagenes</name>
    <name type="common">Brevibacterium ammoniagenes</name>
    <dbReference type="NCBI Taxonomy" id="1697"/>
    <lineage>
        <taxon>Bacteria</taxon>
        <taxon>Bacillati</taxon>
        <taxon>Actinomycetota</taxon>
        <taxon>Actinomycetes</taxon>
        <taxon>Mycobacteriales</taxon>
        <taxon>Corynebacteriaceae</taxon>
        <taxon>Corynebacterium</taxon>
    </lineage>
</organism>
<dbReference type="InterPro" id="IPR012319">
    <property type="entry name" value="FPG_cat"/>
</dbReference>
<protein>
    <recommendedName>
        <fullName evidence="3">DNA-(apurinic or apyrimidinic site) lyase</fullName>
        <ecNumber evidence="3">4.2.99.18</ecNumber>
    </recommendedName>
</protein>
<evidence type="ECO:0000256" key="11">
    <source>
        <dbReference type="ARBA" id="ARBA00023239"/>
    </source>
</evidence>
<keyword evidence="9" id="KW-0238">DNA-binding</keyword>
<keyword evidence="6 15" id="KW-0863">Zinc-finger</keyword>
<dbReference type="Proteomes" id="UP001054925">
    <property type="component" value="Unassembled WGS sequence"/>
</dbReference>
<dbReference type="GO" id="GO:0006284">
    <property type="term" value="P:base-excision repair"/>
    <property type="evidence" value="ECO:0007669"/>
    <property type="project" value="InterPro"/>
</dbReference>
<comment type="cofactor">
    <cofactor evidence="1">
        <name>Zn(2+)</name>
        <dbReference type="ChEBI" id="CHEBI:29105"/>
    </cofactor>
</comment>
<dbReference type="GO" id="GO:0140078">
    <property type="term" value="F:class I DNA-(apurinic or apyrimidinic site) endonuclease activity"/>
    <property type="evidence" value="ECO:0007669"/>
    <property type="project" value="UniProtKB-EC"/>
</dbReference>
<dbReference type="FunFam" id="1.10.8.50:FF:000003">
    <property type="entry name" value="Formamidopyrimidine-DNA glycosylase"/>
    <property type="match status" value="1"/>
</dbReference>
<dbReference type="SMART" id="SM01232">
    <property type="entry name" value="H2TH"/>
    <property type="match status" value="1"/>
</dbReference>
<dbReference type="Gene3D" id="3.20.190.10">
    <property type="entry name" value="MutM-like, N-terminal"/>
    <property type="match status" value="1"/>
</dbReference>
<dbReference type="GO" id="GO:0003684">
    <property type="term" value="F:damaged DNA binding"/>
    <property type="evidence" value="ECO:0007669"/>
    <property type="project" value="InterPro"/>
</dbReference>
<evidence type="ECO:0000256" key="7">
    <source>
        <dbReference type="ARBA" id="ARBA00022801"/>
    </source>
</evidence>
<evidence type="ECO:0000256" key="13">
    <source>
        <dbReference type="ARBA" id="ARBA00023295"/>
    </source>
</evidence>
<keyword evidence="11" id="KW-0456">Lyase</keyword>
<evidence type="ECO:0000256" key="2">
    <source>
        <dbReference type="ARBA" id="ARBA00009409"/>
    </source>
</evidence>
<keyword evidence="7" id="KW-0378">Hydrolase</keyword>
<dbReference type="GO" id="GO:0008534">
    <property type="term" value="F:oxidized purine nucleobase lesion DNA N-glycosylase activity"/>
    <property type="evidence" value="ECO:0007669"/>
    <property type="project" value="UniProtKB-ARBA"/>
</dbReference>
<evidence type="ECO:0000313" key="19">
    <source>
        <dbReference type="Proteomes" id="UP001054925"/>
    </source>
</evidence>
<dbReference type="GO" id="GO:0006979">
    <property type="term" value="P:response to oxidative stress"/>
    <property type="evidence" value="ECO:0007669"/>
    <property type="project" value="UniProtKB-ARBA"/>
</dbReference>
<evidence type="ECO:0000256" key="9">
    <source>
        <dbReference type="ARBA" id="ARBA00023125"/>
    </source>
</evidence>
<keyword evidence="5" id="KW-0227">DNA damage</keyword>
<evidence type="ECO:0000259" key="17">
    <source>
        <dbReference type="PROSITE" id="PS51068"/>
    </source>
</evidence>
<dbReference type="InterPro" id="IPR015886">
    <property type="entry name" value="H2TH_FPG"/>
</dbReference>
<keyword evidence="12" id="KW-0511">Multifunctional enzyme</keyword>
<accession>A0AAV5GBH8</accession>
<dbReference type="EMBL" id="BQKK01000004">
    <property type="protein sequence ID" value="GJN43440.1"/>
    <property type="molecule type" value="Genomic_DNA"/>
</dbReference>
<proteinExistence type="inferred from homology"/>
<keyword evidence="4" id="KW-0479">Metal-binding</keyword>
<dbReference type="GO" id="GO:0003690">
    <property type="term" value="F:double-stranded DNA binding"/>
    <property type="evidence" value="ECO:0007669"/>
    <property type="project" value="UniProtKB-ARBA"/>
</dbReference>
<dbReference type="GO" id="GO:0008270">
    <property type="term" value="F:zinc ion binding"/>
    <property type="evidence" value="ECO:0007669"/>
    <property type="project" value="UniProtKB-KW"/>
</dbReference>
<keyword evidence="13" id="KW-0326">Glycosidase</keyword>
<evidence type="ECO:0000259" key="16">
    <source>
        <dbReference type="PROSITE" id="PS51066"/>
    </source>
</evidence>
<dbReference type="PROSITE" id="PS51068">
    <property type="entry name" value="FPG_CAT"/>
    <property type="match status" value="1"/>
</dbReference>
<dbReference type="InterPro" id="IPR035937">
    <property type="entry name" value="FPG_N"/>
</dbReference>
<dbReference type="PANTHER" id="PTHR42697:SF3">
    <property type="entry name" value="ENDONUCLEASE 8 1"/>
    <property type="match status" value="1"/>
</dbReference>
<evidence type="ECO:0000256" key="12">
    <source>
        <dbReference type="ARBA" id="ARBA00023268"/>
    </source>
</evidence>
<reference evidence="18" key="1">
    <citation type="submission" date="2021-12" db="EMBL/GenBank/DDBJ databases">
        <title>Draft genome sequence of Corynebacterium ammoniagenes strain T-723.</title>
        <authorList>
            <person name="Matsuzawa M."/>
            <person name="Hiratani M."/>
            <person name="Abe I."/>
            <person name="Tsuji Y."/>
            <person name="Nakamura J."/>
        </authorList>
    </citation>
    <scope>NUCLEOTIDE SEQUENCE</scope>
    <source>
        <strain evidence="18">T-723</strain>
    </source>
</reference>
<dbReference type="CDD" id="cd08970">
    <property type="entry name" value="AcNei1_N"/>
    <property type="match status" value="1"/>
</dbReference>
<comment type="catalytic activity">
    <reaction evidence="14">
        <text>2'-deoxyribonucleotide-(2'-deoxyribose 5'-phosphate)-2'-deoxyribonucleotide-DNA = a 3'-end 2'-deoxyribonucleotide-(2,3-dehydro-2,3-deoxyribose 5'-phosphate)-DNA + a 5'-end 5'-phospho-2'-deoxyribonucleoside-DNA + H(+)</text>
        <dbReference type="Rhea" id="RHEA:66592"/>
        <dbReference type="Rhea" id="RHEA-COMP:13180"/>
        <dbReference type="Rhea" id="RHEA-COMP:16897"/>
        <dbReference type="Rhea" id="RHEA-COMP:17067"/>
        <dbReference type="ChEBI" id="CHEBI:15378"/>
        <dbReference type="ChEBI" id="CHEBI:136412"/>
        <dbReference type="ChEBI" id="CHEBI:157695"/>
        <dbReference type="ChEBI" id="CHEBI:167181"/>
        <dbReference type="EC" id="4.2.99.18"/>
    </reaction>
</comment>
<dbReference type="Gene3D" id="1.10.8.50">
    <property type="match status" value="1"/>
</dbReference>
<dbReference type="SUPFAM" id="SSF46946">
    <property type="entry name" value="S13-like H2TH domain"/>
    <property type="match status" value="1"/>
</dbReference>
<gene>
    <name evidence="18" type="ORF">CAT723_19190</name>
</gene>
<name>A0AAV5GBH8_CORAM</name>
<dbReference type="InterPro" id="IPR000214">
    <property type="entry name" value="Znf_DNA_glyclase/AP_lyase"/>
</dbReference>
<evidence type="ECO:0000256" key="6">
    <source>
        <dbReference type="ARBA" id="ARBA00022771"/>
    </source>
</evidence>
<feature type="domain" description="FPG-type" evidence="16">
    <location>
        <begin position="245"/>
        <end position="279"/>
    </location>
</feature>
<dbReference type="GO" id="GO:0000703">
    <property type="term" value="F:oxidized pyrimidine nucleobase lesion DNA N-glycosylase activity"/>
    <property type="evidence" value="ECO:0007669"/>
    <property type="project" value="TreeGrafter"/>
</dbReference>
<comment type="similarity">
    <text evidence="2">Belongs to the FPG family.</text>
</comment>
<evidence type="ECO:0000256" key="4">
    <source>
        <dbReference type="ARBA" id="ARBA00022723"/>
    </source>
</evidence>
<dbReference type="Pfam" id="PF01149">
    <property type="entry name" value="Fapy_DNA_glyco"/>
    <property type="match status" value="1"/>
</dbReference>
<dbReference type="EC" id="4.2.99.18" evidence="3"/>
<evidence type="ECO:0000256" key="3">
    <source>
        <dbReference type="ARBA" id="ARBA00012720"/>
    </source>
</evidence>
<sequence length="279" mass="31721">MYRKTYKLDIMPEGHVIHRLAHTFNQDFRGMDLEVSSPQGRFAAEAEQLDGFRLERAEAFGKHLFLLFDAPSPAHIIYIHLGLIGQFLFEDPESRRGQIRLHISNGEQAANLRGPQWCRLITEEDYDAQLAKVGFDPLIADTDPEPLRVKVQRSKRTIGSLLLDQALFAGVGSIYRTEVLFRQQILPSRRGNELTEAQFAAIWQDLVELMNYGVVAGRIDTVAPEHTPEAMGCDPRKDDHGGEVYVYRREGLPCYVCNTPVVSQILEGRKVFWCPTCQH</sequence>
<dbReference type="Pfam" id="PF06831">
    <property type="entry name" value="H2TH"/>
    <property type="match status" value="1"/>
</dbReference>
<evidence type="ECO:0000313" key="18">
    <source>
        <dbReference type="EMBL" id="GJN43440.1"/>
    </source>
</evidence>
<comment type="caution">
    <text evidence="18">The sequence shown here is derived from an EMBL/GenBank/DDBJ whole genome shotgun (WGS) entry which is preliminary data.</text>
</comment>
<keyword evidence="8" id="KW-0862">Zinc</keyword>
<evidence type="ECO:0000256" key="5">
    <source>
        <dbReference type="ARBA" id="ARBA00022763"/>
    </source>
</evidence>
<dbReference type="SUPFAM" id="SSF81624">
    <property type="entry name" value="N-terminal domain of MutM-like DNA repair proteins"/>
    <property type="match status" value="1"/>
</dbReference>
<dbReference type="PROSITE" id="PS51066">
    <property type="entry name" value="ZF_FPG_2"/>
    <property type="match status" value="1"/>
</dbReference>
<keyword evidence="10" id="KW-0234">DNA repair</keyword>
<dbReference type="SUPFAM" id="SSF57716">
    <property type="entry name" value="Glucocorticoid receptor-like (DNA-binding domain)"/>
    <property type="match status" value="1"/>
</dbReference>
<dbReference type="SMART" id="SM00898">
    <property type="entry name" value="Fapy_DNA_glyco"/>
    <property type="match status" value="1"/>
</dbReference>
<dbReference type="PANTHER" id="PTHR42697">
    <property type="entry name" value="ENDONUCLEASE 8"/>
    <property type="match status" value="1"/>
</dbReference>
<feature type="domain" description="Formamidopyrimidine-DNA glycosylase catalytic" evidence="17">
    <location>
        <begin position="12"/>
        <end position="108"/>
    </location>
</feature>
<evidence type="ECO:0000256" key="8">
    <source>
        <dbReference type="ARBA" id="ARBA00022833"/>
    </source>
</evidence>
<evidence type="ECO:0000256" key="1">
    <source>
        <dbReference type="ARBA" id="ARBA00001947"/>
    </source>
</evidence>
<dbReference type="InterPro" id="IPR010979">
    <property type="entry name" value="Ribosomal_uS13-like_H2TH"/>
</dbReference>
<evidence type="ECO:0000256" key="15">
    <source>
        <dbReference type="PROSITE-ProRule" id="PRU00391"/>
    </source>
</evidence>
<evidence type="ECO:0000256" key="14">
    <source>
        <dbReference type="ARBA" id="ARBA00044632"/>
    </source>
</evidence>
<evidence type="ECO:0000256" key="10">
    <source>
        <dbReference type="ARBA" id="ARBA00023204"/>
    </source>
</evidence>